<evidence type="ECO:0000313" key="3">
    <source>
        <dbReference type="Proteomes" id="UP000029914"/>
    </source>
</evidence>
<dbReference type="Pfam" id="PF12728">
    <property type="entry name" value="HTH_17"/>
    <property type="match status" value="1"/>
</dbReference>
<feature type="domain" description="Helix-turn-helix" evidence="1">
    <location>
        <begin position="64"/>
        <end position="111"/>
    </location>
</feature>
<protein>
    <submittedName>
        <fullName evidence="2">Excisionase</fullName>
    </submittedName>
</protein>
<proteinExistence type="predicted"/>
<reference evidence="2 3" key="1">
    <citation type="submission" date="2013-09" db="EMBL/GenBank/DDBJ databases">
        <title>Complete genome sequence of Corynebacterium doosanense CAU 212(T) (=DSM 45436(T)), isolated from activated sludge.</title>
        <authorList>
            <person name="Schaffert L."/>
            <person name="Albersmeier A."/>
            <person name="Kalinowski J."/>
            <person name="Ruckert C."/>
        </authorList>
    </citation>
    <scope>NUCLEOTIDE SEQUENCE [LARGE SCALE GENOMIC DNA]</scope>
    <source>
        <strain evidence="2 3">CAU 212</strain>
    </source>
</reference>
<dbReference type="OrthoDB" id="26212at2"/>
<dbReference type="HOGENOM" id="CLU_106726_4_0_11"/>
<sequence length="138" mass="15564">MTQSAVAESIFVTELVHSQARQAVQEGTPLGTSLPPELRNVVRQFVKAASEGKTVTIGTLPQELSTTEAARQLGMSRPTLMKLVHNEEIPAHKVGSHTRLHLKDVQEFQKNERRRQLDAFDKLREIDDELESESFFQN</sequence>
<dbReference type="InterPro" id="IPR010093">
    <property type="entry name" value="SinI_DNA-bd"/>
</dbReference>
<dbReference type="KEGG" id="cdo:CDOO_12360"/>
<dbReference type="AlphaFoldDB" id="A0A097IIL9"/>
<keyword evidence="3" id="KW-1185">Reference proteome</keyword>
<dbReference type="InterPro" id="IPR041657">
    <property type="entry name" value="HTH_17"/>
</dbReference>
<dbReference type="GO" id="GO:0003677">
    <property type="term" value="F:DNA binding"/>
    <property type="evidence" value="ECO:0007669"/>
    <property type="project" value="InterPro"/>
</dbReference>
<evidence type="ECO:0000259" key="1">
    <source>
        <dbReference type="Pfam" id="PF12728"/>
    </source>
</evidence>
<dbReference type="EMBL" id="CP006764">
    <property type="protein sequence ID" value="AIT61961.1"/>
    <property type="molecule type" value="Genomic_DNA"/>
</dbReference>
<evidence type="ECO:0000313" key="2">
    <source>
        <dbReference type="EMBL" id="AIT61961.1"/>
    </source>
</evidence>
<gene>
    <name evidence="2" type="ORF">CDOO_12360</name>
</gene>
<dbReference type="RefSeq" id="WP_018022096.1">
    <property type="nucleotide sequence ID" value="NZ_AQUX01000005.1"/>
</dbReference>
<dbReference type="STRING" id="558173.CDOO_12360"/>
<dbReference type="eggNOG" id="COG3311">
    <property type="taxonomic scope" value="Bacteria"/>
</dbReference>
<dbReference type="NCBIfam" id="TIGR01764">
    <property type="entry name" value="excise"/>
    <property type="match status" value="1"/>
</dbReference>
<organism evidence="2 3">
    <name type="scientific">Corynebacterium doosanense CAU 212 = DSM 45436</name>
    <dbReference type="NCBI Taxonomy" id="558173"/>
    <lineage>
        <taxon>Bacteria</taxon>
        <taxon>Bacillati</taxon>
        <taxon>Actinomycetota</taxon>
        <taxon>Actinomycetes</taxon>
        <taxon>Mycobacteriales</taxon>
        <taxon>Corynebacteriaceae</taxon>
        <taxon>Corynebacterium</taxon>
    </lineage>
</organism>
<name>A0A097IIL9_9CORY</name>
<dbReference type="Proteomes" id="UP000029914">
    <property type="component" value="Chromosome"/>
</dbReference>
<accession>A0A097IIL9</accession>